<proteinExistence type="predicted"/>
<accession>G2XU33</accession>
<evidence type="ECO:0000256" key="1">
    <source>
        <dbReference type="SAM" id="SignalP"/>
    </source>
</evidence>
<dbReference type="Proteomes" id="UP000008177">
    <property type="component" value="Unplaced contigs"/>
</dbReference>
<evidence type="ECO:0000313" key="2">
    <source>
        <dbReference type="EMBL" id="CCD44003.1"/>
    </source>
</evidence>
<sequence>MSFCLVFSFRFHVPLFLFLFLFLPPPNNPPQPQLPPTPPEFHLEKTFLTIAPHPDHMPDGDFCTGGLGVDGEGTEFAEYLEGVCAGVVVLVAKGRVGGLVWVGLGRGEGGEGLTSSTF</sequence>
<dbReference type="AlphaFoldDB" id="G2XU33"/>
<organism evidence="2 3">
    <name type="scientific">Botryotinia fuckeliana (strain T4)</name>
    <name type="common">Noble rot fungus</name>
    <name type="synonym">Botrytis cinerea</name>
    <dbReference type="NCBI Taxonomy" id="999810"/>
    <lineage>
        <taxon>Eukaryota</taxon>
        <taxon>Fungi</taxon>
        <taxon>Dikarya</taxon>
        <taxon>Ascomycota</taxon>
        <taxon>Pezizomycotina</taxon>
        <taxon>Leotiomycetes</taxon>
        <taxon>Helotiales</taxon>
        <taxon>Sclerotiniaceae</taxon>
        <taxon>Botrytis</taxon>
    </lineage>
</organism>
<name>G2XU33_BOTF4</name>
<reference evidence="3" key="1">
    <citation type="journal article" date="2011" name="PLoS Genet.">
        <title>Genomic analysis of the necrotrophic fungal pathogens Sclerotinia sclerotiorum and Botrytis cinerea.</title>
        <authorList>
            <person name="Amselem J."/>
            <person name="Cuomo C.A."/>
            <person name="van Kan J.A."/>
            <person name="Viaud M."/>
            <person name="Benito E.P."/>
            <person name="Couloux A."/>
            <person name="Coutinho P.M."/>
            <person name="de Vries R.P."/>
            <person name="Dyer P.S."/>
            <person name="Fillinger S."/>
            <person name="Fournier E."/>
            <person name="Gout L."/>
            <person name="Hahn M."/>
            <person name="Kohn L."/>
            <person name="Lapalu N."/>
            <person name="Plummer K.M."/>
            <person name="Pradier J.M."/>
            <person name="Quevillon E."/>
            <person name="Sharon A."/>
            <person name="Simon A."/>
            <person name="ten Have A."/>
            <person name="Tudzynski B."/>
            <person name="Tudzynski P."/>
            <person name="Wincker P."/>
            <person name="Andrew M."/>
            <person name="Anthouard V."/>
            <person name="Beever R.E."/>
            <person name="Beffa R."/>
            <person name="Benoit I."/>
            <person name="Bouzid O."/>
            <person name="Brault B."/>
            <person name="Chen Z."/>
            <person name="Choquer M."/>
            <person name="Collemare J."/>
            <person name="Cotton P."/>
            <person name="Danchin E.G."/>
            <person name="Da Silva C."/>
            <person name="Gautier A."/>
            <person name="Giraud C."/>
            <person name="Giraud T."/>
            <person name="Gonzalez C."/>
            <person name="Grossetete S."/>
            <person name="Guldener U."/>
            <person name="Henrissat B."/>
            <person name="Howlett B.J."/>
            <person name="Kodira C."/>
            <person name="Kretschmer M."/>
            <person name="Lappartient A."/>
            <person name="Leroch M."/>
            <person name="Levis C."/>
            <person name="Mauceli E."/>
            <person name="Neuveglise C."/>
            <person name="Oeser B."/>
            <person name="Pearson M."/>
            <person name="Poulain J."/>
            <person name="Poussereau N."/>
            <person name="Quesneville H."/>
            <person name="Rascle C."/>
            <person name="Schumacher J."/>
            <person name="Segurens B."/>
            <person name="Sexton A."/>
            <person name="Silva E."/>
            <person name="Sirven C."/>
            <person name="Soanes D.M."/>
            <person name="Talbot N.J."/>
            <person name="Templeton M."/>
            <person name="Yandava C."/>
            <person name="Yarden O."/>
            <person name="Zeng Q."/>
            <person name="Rollins J.A."/>
            <person name="Lebrun M.H."/>
            <person name="Dickman M."/>
        </authorList>
    </citation>
    <scope>NUCLEOTIDE SEQUENCE [LARGE SCALE GENOMIC DNA]</scope>
    <source>
        <strain evidence="3">T4</strain>
    </source>
</reference>
<keyword evidence="1" id="KW-0732">Signal</keyword>
<protein>
    <submittedName>
        <fullName evidence="2">Uncharacterized protein</fullName>
    </submittedName>
</protein>
<dbReference type="EMBL" id="FQ790267">
    <property type="protein sequence ID" value="CCD44003.1"/>
    <property type="molecule type" value="Genomic_DNA"/>
</dbReference>
<dbReference type="HOGENOM" id="CLU_2072774_0_0_1"/>
<dbReference type="InParanoid" id="G2XU33"/>
<feature type="signal peptide" evidence="1">
    <location>
        <begin position="1"/>
        <end position="29"/>
    </location>
</feature>
<gene>
    <name evidence="2" type="ORF">BofuT4_P062130.1</name>
</gene>
<feature type="chain" id="PRO_5003439655" evidence="1">
    <location>
        <begin position="30"/>
        <end position="118"/>
    </location>
</feature>
<evidence type="ECO:0000313" key="3">
    <source>
        <dbReference type="Proteomes" id="UP000008177"/>
    </source>
</evidence>